<evidence type="ECO:0008006" key="3">
    <source>
        <dbReference type="Google" id="ProtNLM"/>
    </source>
</evidence>
<evidence type="ECO:0000313" key="1">
    <source>
        <dbReference type="EMBL" id="PAE07785.1"/>
    </source>
</evidence>
<sequence length="209" mass="23861">MVADDKAVQKLDEVINKSWDLFIQQFVQGKYSITKEAPFQFHFADTINKVGNLYCFKRGESFSVDLETRKEGILGKNKYIDITCAFYNGEEAPTASAAIELKFKKNSQGADDEARIDAYLDIQALEACEDHFDLAYFFMITESEAYSKPSKKLGSTADIFSMRNNYIPPVNKVLIPKLESRSKKQIVLKKAHEFQWQSVGKNVFLKLDI</sequence>
<dbReference type="EMBL" id="NPBH01000037">
    <property type="protein sequence ID" value="PAE07785.1"/>
    <property type="molecule type" value="Genomic_DNA"/>
</dbReference>
<name>A0A268HD30_9BACI</name>
<organism evidence="1 2">
    <name type="scientific">Terribacillus saccharophilus</name>
    <dbReference type="NCBI Taxonomy" id="361277"/>
    <lineage>
        <taxon>Bacteria</taxon>
        <taxon>Bacillati</taxon>
        <taxon>Bacillota</taxon>
        <taxon>Bacilli</taxon>
        <taxon>Bacillales</taxon>
        <taxon>Bacillaceae</taxon>
        <taxon>Terribacillus</taxon>
    </lineage>
</organism>
<reference evidence="1 2" key="1">
    <citation type="submission" date="2017-07" db="EMBL/GenBank/DDBJ databases">
        <title>Isolation and whole genome analysis of endospore-forming bacteria from heroin.</title>
        <authorList>
            <person name="Kalinowski J."/>
            <person name="Ahrens B."/>
            <person name="Al-Dilaimi A."/>
            <person name="Winkler A."/>
            <person name="Wibberg D."/>
            <person name="Schleenbecker U."/>
            <person name="Ruckert C."/>
            <person name="Wolfel R."/>
            <person name="Grass G."/>
        </authorList>
    </citation>
    <scope>NUCLEOTIDE SEQUENCE [LARGE SCALE GENOMIC DNA]</scope>
    <source>
        <strain evidence="1 2">7509</strain>
    </source>
</reference>
<dbReference type="Proteomes" id="UP000216475">
    <property type="component" value="Unassembled WGS sequence"/>
</dbReference>
<proteinExistence type="predicted"/>
<gene>
    <name evidence="1" type="ORF">CHI12_09465</name>
</gene>
<protein>
    <recommendedName>
        <fullName evidence="3">Restriction endonuclease</fullName>
    </recommendedName>
</protein>
<dbReference type="AlphaFoldDB" id="A0A268HD30"/>
<dbReference type="RefSeq" id="WP_095270133.1">
    <property type="nucleotide sequence ID" value="NZ_NPBH01000037.1"/>
</dbReference>
<evidence type="ECO:0000313" key="2">
    <source>
        <dbReference type="Proteomes" id="UP000216475"/>
    </source>
</evidence>
<comment type="caution">
    <text evidence="1">The sequence shown here is derived from an EMBL/GenBank/DDBJ whole genome shotgun (WGS) entry which is preliminary data.</text>
</comment>
<accession>A0A268HD30</accession>